<gene>
    <name evidence="3" type="ORF">GCM10018772_45760</name>
</gene>
<proteinExistence type="predicted"/>
<feature type="compositionally biased region" description="Low complexity" evidence="1">
    <location>
        <begin position="163"/>
        <end position="185"/>
    </location>
</feature>
<evidence type="ECO:0000256" key="1">
    <source>
        <dbReference type="SAM" id="MobiDB-lite"/>
    </source>
</evidence>
<evidence type="ECO:0000313" key="4">
    <source>
        <dbReference type="Proteomes" id="UP000630718"/>
    </source>
</evidence>
<organism evidence="3 4">
    <name type="scientific">Streptomyces fumanus</name>
    <dbReference type="NCBI Taxonomy" id="67302"/>
    <lineage>
        <taxon>Bacteria</taxon>
        <taxon>Bacillati</taxon>
        <taxon>Actinomycetota</taxon>
        <taxon>Actinomycetes</taxon>
        <taxon>Kitasatosporales</taxon>
        <taxon>Streptomycetaceae</taxon>
        <taxon>Streptomyces</taxon>
    </lineage>
</organism>
<dbReference type="PROSITE" id="PS51257">
    <property type="entry name" value="PROKAR_LIPOPROTEIN"/>
    <property type="match status" value="1"/>
</dbReference>
<protein>
    <recommendedName>
        <fullName evidence="5">Secreted protein</fullName>
    </recommendedName>
</protein>
<dbReference type="AlphaFoldDB" id="A0A919AMB5"/>
<feature type="signal peptide" evidence="2">
    <location>
        <begin position="1"/>
        <end position="24"/>
    </location>
</feature>
<reference evidence="3" key="1">
    <citation type="journal article" date="2014" name="Int. J. Syst. Evol. Microbiol.">
        <title>Complete genome sequence of Corynebacterium casei LMG S-19264T (=DSM 44701T), isolated from a smear-ripened cheese.</title>
        <authorList>
            <consortium name="US DOE Joint Genome Institute (JGI-PGF)"/>
            <person name="Walter F."/>
            <person name="Albersmeier A."/>
            <person name="Kalinowski J."/>
            <person name="Ruckert C."/>
        </authorList>
    </citation>
    <scope>NUCLEOTIDE SEQUENCE</scope>
    <source>
        <strain evidence="3">JCM 4477</strain>
    </source>
</reference>
<name>A0A919AMB5_9ACTN</name>
<comment type="caution">
    <text evidence="3">The sequence shown here is derived from an EMBL/GenBank/DDBJ whole genome shotgun (WGS) entry which is preliminary data.</text>
</comment>
<dbReference type="EMBL" id="BNBI01000010">
    <property type="protein sequence ID" value="GHF15533.1"/>
    <property type="molecule type" value="Genomic_DNA"/>
</dbReference>
<accession>A0A919AMB5</accession>
<dbReference type="Proteomes" id="UP000630718">
    <property type="component" value="Unassembled WGS sequence"/>
</dbReference>
<reference evidence="3" key="2">
    <citation type="submission" date="2020-09" db="EMBL/GenBank/DDBJ databases">
        <authorList>
            <person name="Sun Q."/>
            <person name="Ohkuma M."/>
        </authorList>
    </citation>
    <scope>NUCLEOTIDE SEQUENCE</scope>
    <source>
        <strain evidence="3">JCM 4477</strain>
    </source>
</reference>
<keyword evidence="2" id="KW-0732">Signal</keyword>
<dbReference type="RefSeq" id="WP_229910519.1">
    <property type="nucleotide sequence ID" value="NZ_BNBI01000010.1"/>
</dbReference>
<evidence type="ECO:0008006" key="5">
    <source>
        <dbReference type="Google" id="ProtNLM"/>
    </source>
</evidence>
<evidence type="ECO:0000256" key="2">
    <source>
        <dbReference type="SAM" id="SignalP"/>
    </source>
</evidence>
<sequence length="185" mass="18824">MTWTRRPFAALAVCVLLLTGSAGCGSSDAGQPERTASAAPAGRLLDATDEDGRTLREVDAEGAPEVGIEVQPEADASWDVRLTLRNFRFSPAGTAGRAVAGRGLAYLYVDGDLVAELRGPGHRLPGELVPRGTHHVTAQLGADDGTVWAVDGEPVRSTADITASGPDAAAPSPGNGSPASAGRAS</sequence>
<feature type="region of interest" description="Disordered" evidence="1">
    <location>
        <begin position="154"/>
        <end position="185"/>
    </location>
</feature>
<evidence type="ECO:0000313" key="3">
    <source>
        <dbReference type="EMBL" id="GHF15533.1"/>
    </source>
</evidence>
<keyword evidence="4" id="KW-1185">Reference proteome</keyword>
<feature type="chain" id="PRO_5039592647" description="Secreted protein" evidence="2">
    <location>
        <begin position="25"/>
        <end position="185"/>
    </location>
</feature>